<proteinExistence type="predicted"/>
<comment type="caution">
    <text evidence="2">The sequence shown here is derived from an EMBL/GenBank/DDBJ whole genome shotgun (WGS) entry which is preliminary data.</text>
</comment>
<feature type="non-terminal residue" evidence="2">
    <location>
        <position position="1"/>
    </location>
</feature>
<reference evidence="2 3" key="1">
    <citation type="submission" date="2023-11" db="EMBL/GenBank/DDBJ databases">
        <title>Halocaridina rubra genome assembly.</title>
        <authorList>
            <person name="Smith C."/>
        </authorList>
    </citation>
    <scope>NUCLEOTIDE SEQUENCE [LARGE SCALE GENOMIC DNA]</scope>
    <source>
        <strain evidence="2">EP-1</strain>
        <tissue evidence="2">Whole</tissue>
    </source>
</reference>
<feature type="region of interest" description="Disordered" evidence="1">
    <location>
        <begin position="1"/>
        <end position="44"/>
    </location>
</feature>
<dbReference type="EMBL" id="JAXCGZ010011341">
    <property type="protein sequence ID" value="KAK7075243.1"/>
    <property type="molecule type" value="Genomic_DNA"/>
</dbReference>
<gene>
    <name evidence="2" type="ORF">SK128_000299</name>
</gene>
<organism evidence="2 3">
    <name type="scientific">Halocaridina rubra</name>
    <name type="common">Hawaiian red shrimp</name>
    <dbReference type="NCBI Taxonomy" id="373956"/>
    <lineage>
        <taxon>Eukaryota</taxon>
        <taxon>Metazoa</taxon>
        <taxon>Ecdysozoa</taxon>
        <taxon>Arthropoda</taxon>
        <taxon>Crustacea</taxon>
        <taxon>Multicrustacea</taxon>
        <taxon>Malacostraca</taxon>
        <taxon>Eumalacostraca</taxon>
        <taxon>Eucarida</taxon>
        <taxon>Decapoda</taxon>
        <taxon>Pleocyemata</taxon>
        <taxon>Caridea</taxon>
        <taxon>Atyoidea</taxon>
        <taxon>Atyidae</taxon>
        <taxon>Halocaridina</taxon>
    </lineage>
</organism>
<evidence type="ECO:0000256" key="1">
    <source>
        <dbReference type="SAM" id="MobiDB-lite"/>
    </source>
</evidence>
<dbReference type="Proteomes" id="UP001381693">
    <property type="component" value="Unassembled WGS sequence"/>
</dbReference>
<accession>A0AAN8X6D6</accession>
<feature type="compositionally biased region" description="Polar residues" evidence="1">
    <location>
        <begin position="1"/>
        <end position="13"/>
    </location>
</feature>
<name>A0AAN8X6D6_HALRR</name>
<evidence type="ECO:0000313" key="3">
    <source>
        <dbReference type="Proteomes" id="UP001381693"/>
    </source>
</evidence>
<feature type="compositionally biased region" description="Basic residues" evidence="1">
    <location>
        <begin position="28"/>
        <end position="37"/>
    </location>
</feature>
<dbReference type="AlphaFoldDB" id="A0AAN8X6D6"/>
<keyword evidence="3" id="KW-1185">Reference proteome</keyword>
<sequence length="69" mass="8410">SEYHLQSTKSYSTYGPKREGPLTLKGEHQRKKKKTEKRGKACQERSWANKWPQDQWSKYVTYRFNRPKY</sequence>
<evidence type="ECO:0000313" key="2">
    <source>
        <dbReference type="EMBL" id="KAK7075243.1"/>
    </source>
</evidence>
<protein>
    <submittedName>
        <fullName evidence="2">Uncharacterized protein</fullName>
    </submittedName>
</protein>